<dbReference type="InterPro" id="IPR007862">
    <property type="entry name" value="Adenylate_kinase_lid-dom"/>
</dbReference>
<evidence type="ECO:0000256" key="6">
    <source>
        <dbReference type="ARBA" id="ARBA00023134"/>
    </source>
</evidence>
<keyword evidence="11" id="KW-1185">Reference proteome</keyword>
<dbReference type="FunFam" id="3.40.50.300:FF:000106">
    <property type="entry name" value="Adenylate kinase mitochondrial"/>
    <property type="match status" value="1"/>
</dbReference>
<dbReference type="AlphaFoldDB" id="A0A813VKK6"/>
<evidence type="ECO:0000256" key="3">
    <source>
        <dbReference type="ARBA" id="ARBA00022741"/>
    </source>
</evidence>
<feature type="domain" description="Adenylate kinase active site lid" evidence="8">
    <location>
        <begin position="127"/>
        <end position="162"/>
    </location>
</feature>
<feature type="binding site" evidence="7">
    <location>
        <begin position="16"/>
        <end position="21"/>
    </location>
    <ligand>
        <name>GTP</name>
        <dbReference type="ChEBI" id="CHEBI:37565"/>
    </ligand>
</feature>
<dbReference type="GO" id="GO:0046899">
    <property type="term" value="F:nucleoside triphosphate adenylate kinase activity"/>
    <property type="evidence" value="ECO:0007669"/>
    <property type="project" value="UniProtKB-UniRule"/>
</dbReference>
<evidence type="ECO:0000256" key="5">
    <source>
        <dbReference type="ARBA" id="ARBA00023128"/>
    </source>
</evidence>
<name>A0A813VKK6_ADIRI</name>
<dbReference type="CDD" id="cd01428">
    <property type="entry name" value="ADK"/>
    <property type="match status" value="1"/>
</dbReference>
<dbReference type="Pfam" id="PF00406">
    <property type="entry name" value="ADK"/>
    <property type="match status" value="1"/>
</dbReference>
<dbReference type="GO" id="GO:0005525">
    <property type="term" value="F:GTP binding"/>
    <property type="evidence" value="ECO:0007669"/>
    <property type="project" value="UniProtKB-KW"/>
</dbReference>
<dbReference type="Proteomes" id="UP000663852">
    <property type="component" value="Unassembled WGS sequence"/>
</dbReference>
<comment type="similarity">
    <text evidence="7">Belongs to the adenylate kinase family. AK3 subfamily.</text>
</comment>
<evidence type="ECO:0000313" key="9">
    <source>
        <dbReference type="EMBL" id="CAF0811253.1"/>
    </source>
</evidence>
<feature type="binding site" evidence="7">
    <location>
        <position position="160"/>
    </location>
    <ligand>
        <name>AMP</name>
        <dbReference type="ChEBI" id="CHEBI:456215"/>
    </ligand>
</feature>
<organism evidence="10 12">
    <name type="scientific">Adineta ricciae</name>
    <name type="common">Rotifer</name>
    <dbReference type="NCBI Taxonomy" id="249248"/>
    <lineage>
        <taxon>Eukaryota</taxon>
        <taxon>Metazoa</taxon>
        <taxon>Spiralia</taxon>
        <taxon>Gnathifera</taxon>
        <taxon>Rotifera</taxon>
        <taxon>Eurotatoria</taxon>
        <taxon>Bdelloidea</taxon>
        <taxon>Adinetida</taxon>
        <taxon>Adinetidae</taxon>
        <taxon>Adineta</taxon>
    </lineage>
</organism>
<dbReference type="GO" id="GO:0046033">
    <property type="term" value="P:AMP metabolic process"/>
    <property type="evidence" value="ECO:0007669"/>
    <property type="project" value="UniProtKB-UniRule"/>
</dbReference>
<dbReference type="GO" id="GO:0005759">
    <property type="term" value="C:mitochondrial matrix"/>
    <property type="evidence" value="ECO:0007669"/>
    <property type="project" value="UniProtKB-SubCell"/>
</dbReference>
<evidence type="ECO:0000256" key="4">
    <source>
        <dbReference type="ARBA" id="ARBA00022777"/>
    </source>
</evidence>
<comment type="caution">
    <text evidence="10">The sequence shown here is derived from an EMBL/GenBank/DDBJ whole genome shotgun (WGS) entry which is preliminary data.</text>
</comment>
<evidence type="ECO:0000313" key="11">
    <source>
        <dbReference type="Proteomes" id="UP000663828"/>
    </source>
</evidence>
<dbReference type="PRINTS" id="PR00094">
    <property type="entry name" value="ADENYLTKNASE"/>
</dbReference>
<dbReference type="HAMAP" id="MF_03169">
    <property type="entry name" value="Adenylate_kinase_AK3"/>
    <property type="match status" value="1"/>
</dbReference>
<evidence type="ECO:0000256" key="2">
    <source>
        <dbReference type="ARBA" id="ARBA00022679"/>
    </source>
</evidence>
<proteinExistence type="inferred from homology"/>
<comment type="subcellular location">
    <subcellularLocation>
        <location evidence="1 7">Mitochondrion matrix</location>
    </subcellularLocation>
</comment>
<evidence type="ECO:0000313" key="10">
    <source>
        <dbReference type="EMBL" id="CAF0844720.1"/>
    </source>
</evidence>
<dbReference type="HAMAP" id="MF_00235">
    <property type="entry name" value="Adenylate_kinase_Adk"/>
    <property type="match status" value="1"/>
</dbReference>
<keyword evidence="4 7" id="KW-0418">Kinase</keyword>
<dbReference type="SUPFAM" id="SSF57774">
    <property type="entry name" value="Microbial and mitochondrial ADK, insert 'zinc finger' domain"/>
    <property type="match status" value="1"/>
</dbReference>
<keyword evidence="3 7" id="KW-0547">Nucleotide-binding</keyword>
<dbReference type="InterPro" id="IPR033690">
    <property type="entry name" value="Adenylat_kinase_CS"/>
</dbReference>
<dbReference type="NCBIfam" id="TIGR01351">
    <property type="entry name" value="adk"/>
    <property type="match status" value="1"/>
</dbReference>
<dbReference type="Proteomes" id="UP000663828">
    <property type="component" value="Unassembled WGS sequence"/>
</dbReference>
<feature type="binding site" evidence="7">
    <location>
        <position position="127"/>
    </location>
    <ligand>
        <name>GTP</name>
        <dbReference type="ChEBI" id="CHEBI:37565"/>
    </ligand>
</feature>
<keyword evidence="2 7" id="KW-0808">Transferase</keyword>
<dbReference type="Gene3D" id="3.40.50.300">
    <property type="entry name" value="P-loop containing nucleotide triphosphate hydrolases"/>
    <property type="match status" value="1"/>
</dbReference>
<dbReference type="GO" id="GO:0046039">
    <property type="term" value="P:GTP metabolic process"/>
    <property type="evidence" value="ECO:0007669"/>
    <property type="project" value="UniProtKB-UniRule"/>
</dbReference>
<dbReference type="PANTHER" id="PTHR23359">
    <property type="entry name" value="NUCLEOTIDE KINASE"/>
    <property type="match status" value="1"/>
</dbReference>
<keyword evidence="6 7" id="KW-0342">GTP-binding</keyword>
<protein>
    <recommendedName>
        <fullName evidence="7">GTP:AMP phosphotransferase, mitochondrial</fullName>
        <ecNumber evidence="7">2.7.4.10</ecNumber>
    </recommendedName>
    <alternativeName>
        <fullName evidence="7">Adenylate kinase 3</fullName>
        <shortName evidence="7">AK 3</shortName>
    </alternativeName>
</protein>
<gene>
    <name evidence="10" type="ORF">EDS130_LOCUS7006</name>
    <name evidence="9" type="ORF">XAT740_LOCUS3476</name>
</gene>
<dbReference type="Pfam" id="PF05191">
    <property type="entry name" value="ADK_lid"/>
    <property type="match status" value="1"/>
</dbReference>
<sequence>MASQIARRLIILGAPGSGKGTIANRIVKTYGMPYIVVGDLFRRHIQERSEDSRTIKEHIDKGVLLPDDLVLKSIVDELEKFREQGFLLDGYPRTLNQAEMLHRQMKIDHVIALNVPADEIINRLKDRWVHLPSGRVYNLLWSPPKVPGKDDETGEPLSQREDDKPAIIRHRLNTYDKNTNPIMEFYKKLGVLQEFHGRESDKIWPELKKYLDHVLKEPSAQKVAA</sequence>
<comment type="domain">
    <text evidence="7">Consists of three domains, a large central CORE domain and two small peripheral domains, NMPbind and LID, which undergo movements during catalysis. The LID domain closes over the site of phosphoryl transfer upon GTP binding. Assembling and dissambling the active center during each catalytic cycle provides an effective means to prevent GTP hydrolysis.</text>
</comment>
<accession>A0A813VKK6</accession>
<dbReference type="InterPro" id="IPR027417">
    <property type="entry name" value="P-loop_NTPase"/>
</dbReference>
<comment type="catalytic activity">
    <reaction evidence="7">
        <text>a ribonucleoside 5'-triphosphate + AMP = a ribonucleoside 5'-diphosphate + ADP</text>
        <dbReference type="Rhea" id="RHEA:13749"/>
        <dbReference type="ChEBI" id="CHEBI:57930"/>
        <dbReference type="ChEBI" id="CHEBI:61557"/>
        <dbReference type="ChEBI" id="CHEBI:456215"/>
        <dbReference type="ChEBI" id="CHEBI:456216"/>
        <dbReference type="EC" id="2.7.4.10"/>
    </reaction>
</comment>
<dbReference type="InterPro" id="IPR000850">
    <property type="entry name" value="Adenylat/UMP-CMP_kin"/>
</dbReference>
<feature type="binding site" evidence="7">
    <location>
        <position position="171"/>
    </location>
    <ligand>
        <name>AMP</name>
        <dbReference type="ChEBI" id="CHEBI:456215"/>
    </ligand>
</feature>
<dbReference type="InterPro" id="IPR028586">
    <property type="entry name" value="AK3/Ak4_mitochondrial"/>
</dbReference>
<feature type="region of interest" description="LID" evidence="7">
    <location>
        <begin position="126"/>
        <end position="163"/>
    </location>
</feature>
<dbReference type="EC" id="2.7.4.10" evidence="7"/>
<dbReference type="GO" id="GO:0005524">
    <property type="term" value="F:ATP binding"/>
    <property type="evidence" value="ECO:0007669"/>
    <property type="project" value="InterPro"/>
</dbReference>
<dbReference type="GO" id="GO:0006172">
    <property type="term" value="P:ADP biosynthetic process"/>
    <property type="evidence" value="ECO:0007669"/>
    <property type="project" value="UniProtKB-UniRule"/>
</dbReference>
<evidence type="ECO:0000256" key="7">
    <source>
        <dbReference type="HAMAP-Rule" id="MF_03169"/>
    </source>
</evidence>
<evidence type="ECO:0000313" key="12">
    <source>
        <dbReference type="Proteomes" id="UP000663852"/>
    </source>
</evidence>
<comment type="subunit">
    <text evidence="7">Monomer.</text>
</comment>
<comment type="function">
    <text evidence="7">Involved in maintaining the homeostasis of cellular nucleotides by catalyzing the interconversion of nucleoside phosphates. Has GTP:AMP phosphotransferase and ITP:AMP phosphotransferase activities.</text>
</comment>
<dbReference type="InterPro" id="IPR006259">
    <property type="entry name" value="Adenyl_kin_sub"/>
</dbReference>
<dbReference type="EMBL" id="CAJNOJ010000021">
    <property type="protein sequence ID" value="CAF0844720.1"/>
    <property type="molecule type" value="Genomic_DNA"/>
</dbReference>
<feature type="binding site" evidence="7">
    <location>
        <position position="42"/>
    </location>
    <ligand>
        <name>AMP</name>
        <dbReference type="ChEBI" id="CHEBI:456215"/>
    </ligand>
</feature>
<feature type="binding site" evidence="7">
    <location>
        <begin position="63"/>
        <end position="65"/>
    </location>
    <ligand>
        <name>AMP</name>
        <dbReference type="ChEBI" id="CHEBI:456215"/>
    </ligand>
</feature>
<dbReference type="OrthoDB" id="439792at2759"/>
<dbReference type="GO" id="GO:0046041">
    <property type="term" value="P:ITP metabolic process"/>
    <property type="evidence" value="ECO:0007669"/>
    <property type="project" value="UniProtKB-UniRule"/>
</dbReference>
<dbReference type="PROSITE" id="PS00113">
    <property type="entry name" value="ADENYLATE_KINASE"/>
    <property type="match status" value="1"/>
</dbReference>
<feature type="binding site" evidence="7">
    <location>
        <begin position="136"/>
        <end position="137"/>
    </location>
    <ligand>
        <name>GTP</name>
        <dbReference type="ChEBI" id="CHEBI:37565"/>
    </ligand>
</feature>
<evidence type="ECO:0000256" key="1">
    <source>
        <dbReference type="ARBA" id="ARBA00004305"/>
    </source>
</evidence>
<feature type="binding site" evidence="7">
    <location>
        <position position="97"/>
    </location>
    <ligand>
        <name>AMP</name>
        <dbReference type="ChEBI" id="CHEBI:456215"/>
    </ligand>
</feature>
<feature type="binding site" evidence="7">
    <location>
        <position position="200"/>
    </location>
    <ligand>
        <name>GTP</name>
        <dbReference type="ChEBI" id="CHEBI:37565"/>
    </ligand>
</feature>
<feature type="region of interest" description="NMPbind" evidence="7">
    <location>
        <begin position="36"/>
        <end position="65"/>
    </location>
</feature>
<keyword evidence="5 7" id="KW-0496">Mitochondrion</keyword>
<evidence type="ECO:0000259" key="8">
    <source>
        <dbReference type="Pfam" id="PF05191"/>
    </source>
</evidence>
<dbReference type="SUPFAM" id="SSF52540">
    <property type="entry name" value="P-loop containing nucleoside triphosphate hydrolases"/>
    <property type="match status" value="1"/>
</dbReference>
<comment type="caution">
    <text evidence="7">Lacks conserved residue(s) required for the propagation of feature annotation.</text>
</comment>
<dbReference type="InterPro" id="IPR036193">
    <property type="entry name" value="ADK_active_lid_dom_sf"/>
</dbReference>
<dbReference type="EMBL" id="CAJNOR010000133">
    <property type="protein sequence ID" value="CAF0811253.1"/>
    <property type="molecule type" value="Genomic_DNA"/>
</dbReference>
<dbReference type="GO" id="GO:0004017">
    <property type="term" value="F:AMP kinase activity"/>
    <property type="evidence" value="ECO:0007669"/>
    <property type="project" value="InterPro"/>
</dbReference>
<reference evidence="10" key="1">
    <citation type="submission" date="2021-02" db="EMBL/GenBank/DDBJ databases">
        <authorList>
            <person name="Nowell W R."/>
        </authorList>
    </citation>
    <scope>NUCLEOTIDE SEQUENCE</scope>
</reference>